<evidence type="ECO:0000313" key="13">
    <source>
        <dbReference type="EMBL" id="CAD8576686.1"/>
    </source>
</evidence>
<dbReference type="GO" id="GO:0046470">
    <property type="term" value="P:phosphatidylcholine metabolic process"/>
    <property type="evidence" value="ECO:0007669"/>
    <property type="project" value="InterPro"/>
</dbReference>
<evidence type="ECO:0000259" key="12">
    <source>
        <dbReference type="PROSITE" id="PS51635"/>
    </source>
</evidence>
<dbReference type="GO" id="GO:0004622">
    <property type="term" value="F:phosphatidylcholine lysophospholipase activity"/>
    <property type="evidence" value="ECO:0007669"/>
    <property type="project" value="InterPro"/>
</dbReference>
<evidence type="ECO:0000256" key="8">
    <source>
        <dbReference type="ARBA" id="ARBA00023136"/>
    </source>
</evidence>
<proteinExistence type="inferred from homology"/>
<feature type="domain" description="PNPLA" evidence="12">
    <location>
        <begin position="985"/>
        <end position="1156"/>
    </location>
</feature>
<feature type="region of interest" description="Disordered" evidence="11">
    <location>
        <begin position="768"/>
        <end position="793"/>
    </location>
</feature>
<evidence type="ECO:0000256" key="5">
    <source>
        <dbReference type="ARBA" id="ARBA00022963"/>
    </source>
</evidence>
<feature type="active site" description="Proton acceptor" evidence="9">
    <location>
        <position position="1143"/>
    </location>
</feature>
<comment type="subcellular location">
    <subcellularLocation>
        <location evidence="1">Membrane</location>
    </subcellularLocation>
</comment>
<dbReference type="EMBL" id="HBEW01000929">
    <property type="protein sequence ID" value="CAD8576686.1"/>
    <property type="molecule type" value="Transcribed_RNA"/>
</dbReference>
<dbReference type="Pfam" id="PF24179">
    <property type="entry name" value="NTE_Ploop"/>
    <property type="match status" value="1"/>
</dbReference>
<feature type="active site" description="Nucleophile" evidence="9">
    <location>
        <position position="1018"/>
    </location>
</feature>
<protein>
    <recommendedName>
        <fullName evidence="10">Patatin</fullName>
        <ecNumber evidence="10">3.1.1.-</ecNumber>
    </recommendedName>
</protein>
<reference evidence="13" key="1">
    <citation type="submission" date="2021-01" db="EMBL/GenBank/DDBJ databases">
        <authorList>
            <person name="Corre E."/>
            <person name="Pelletier E."/>
            <person name="Niang G."/>
            <person name="Scheremetjew M."/>
            <person name="Finn R."/>
            <person name="Kale V."/>
            <person name="Holt S."/>
            <person name="Cochrane G."/>
            <person name="Meng A."/>
            <person name="Brown T."/>
            <person name="Cohen L."/>
        </authorList>
    </citation>
    <scope>NUCLEOTIDE SEQUENCE</scope>
    <source>
        <strain evidence="13">Clade-D-RCC2572</strain>
    </source>
</reference>
<evidence type="ECO:0000256" key="7">
    <source>
        <dbReference type="ARBA" id="ARBA00023098"/>
    </source>
</evidence>
<dbReference type="SUPFAM" id="SSF52151">
    <property type="entry name" value="FabD/lysophospholipase-like"/>
    <property type="match status" value="1"/>
</dbReference>
<dbReference type="InterPro" id="IPR001423">
    <property type="entry name" value="LysoPLipase_patatin_CS"/>
</dbReference>
<comment type="similarity">
    <text evidence="10">Belongs to the patatin family.</text>
</comment>
<evidence type="ECO:0000256" key="6">
    <source>
        <dbReference type="ARBA" id="ARBA00022989"/>
    </source>
</evidence>
<dbReference type="SUPFAM" id="SSF51206">
    <property type="entry name" value="cAMP-binding domain-like"/>
    <property type="match status" value="1"/>
</dbReference>
<dbReference type="PROSITE" id="PS01237">
    <property type="entry name" value="UPF0028"/>
    <property type="match status" value="1"/>
</dbReference>
<name>A0A7S0KCK4_9CHLO</name>
<dbReference type="PANTHER" id="PTHR14226">
    <property type="entry name" value="NEUROPATHY TARGET ESTERASE/SWISS CHEESE D.MELANOGASTER"/>
    <property type="match status" value="1"/>
</dbReference>
<dbReference type="Gene3D" id="2.60.120.10">
    <property type="entry name" value="Jelly Rolls"/>
    <property type="match status" value="1"/>
</dbReference>
<dbReference type="InterPro" id="IPR018490">
    <property type="entry name" value="cNMP-bd_dom_sf"/>
</dbReference>
<keyword evidence="4 9" id="KW-0378">Hydrolase</keyword>
<dbReference type="InterPro" id="IPR056556">
    <property type="entry name" value="NTE1_P-loop_dom"/>
</dbReference>
<feature type="region of interest" description="Disordered" evidence="11">
    <location>
        <begin position="1376"/>
        <end position="1401"/>
    </location>
</feature>
<dbReference type="InterPro" id="IPR016035">
    <property type="entry name" value="Acyl_Trfase/lysoPLipase"/>
</dbReference>
<evidence type="ECO:0000256" key="11">
    <source>
        <dbReference type="SAM" id="MobiDB-lite"/>
    </source>
</evidence>
<feature type="short sequence motif" description="GXGXXG" evidence="9">
    <location>
        <begin position="989"/>
        <end position="994"/>
    </location>
</feature>
<feature type="region of interest" description="Disordered" evidence="11">
    <location>
        <begin position="430"/>
        <end position="450"/>
    </location>
</feature>
<sequence>MLLKREQLMFLAAVLIGAYGIDRGLTAMVWLAAAYYATRFFLLKRAIRAIRRLKELRAAALKRSNELRGMLLEEYKVKAFQSVSLRLFDLPHQPRRMRQAMRIWRTWREQTKLKAKLKDIRGDGLSALHQADEEWLDAMSGLSGAKANESDTNVDYAMEALKAASVCRGMSQTQLRALRAKTRTTSVRARERVGASVTRDELTILVEGDIELRGSVELDVSERGGGEARAMSTTCSRPGMILNSLMDILEHIPERVDGARADENAKPESVAGSIEATVVSNRATDAKVPTSPRSSSAERVRVSLTVGDNRTKTREPSRVSARAGDRGCVLAVVSMADYHECAGYIIGTQGVALKLASGFTTICKYLCMVGDIKALWVNPQFEDADAKTDALPTNSMDENAPLACNSSLVRFLGEDTAQMIDTSKVQEALERGGYRRRSKPTKTSGGGFFSSRKSNANSTATCLPDSSIVLEAKVYPPGATVLEQGASAAALIIEHGSVEAFLGAVPHGVEKPPRPTAPVSPTALAQRKTMTIDAPIFTATTGDIVGGHLMLTGQRSGLTIRAGRNGAVVVALPLSAYARLARALPGIHRTSAADLARRVRRAPSSLVWDRCGAEMDMLQAGESLRQLNGGVHIVVTGCLREQLEESIALARAGSSGNLLKRRTSSGDVKISAANPLMAAGYIVGPGEATGEDSVLTESSAIDFTSPKLRRASSGTPSCIVARAVRDSQVLWISSAGLDTLALAAPAAFVRLARGLGLREANRSAALSSTNAQASHNIPGISQPQTTSTRSTAPKTVSIIPVTEGAALNLDEFCHSLTYALRKICRVRAVDSASRLTELGQAAIGPLAEEAAANWLSQLESAYDVVVLKGDPFPSPWCTQCARHSDLVLLVASAEDFAPLPSEGRALQERLLHGQGATKLQRTLLAQRELVILHQDAEHTPTNTKLWLEAFSVRRHHHVAMRAPSGLAPAHAARLARSLRQISVGVVLGGGGARGLAHVGVLAALEEEGVPIDAIGGTSIGAMVGGAYARDPSALLVRATTGRFAKEMSSLWRRLMDITIPIVSYFTGTAMNIGLRSTFGATKIEDCWLPFFCCTMDLISCVPMVHRNGTLWRYVRASMALVGFLPPVCDTEPGDDSKLHVLVDGGYVNNLPTDVMRALGARYVIAVDVAGEGLPGRAFKPWGDGISGTMLLFRSLLPRWLGGGHSIPTMADMQGQLPFVTDTVKSQTRLRDVDVYVRPDVATYGILEFNKYSHIVAAGYTAGIKLAREWKSQNPDVALLLEQGSQIRKGLLGASAHRARKANIPSATHSRESDLDDLANVVDDDDDHTVGIGRGDPLMALTENALLSDFEDDEAVRPKRVGGFALHRTHSDCANGAATSMWGTPEPVTRRRSRTMHASDED</sequence>
<evidence type="ECO:0000256" key="3">
    <source>
        <dbReference type="ARBA" id="ARBA00022692"/>
    </source>
</evidence>
<dbReference type="GO" id="GO:0016020">
    <property type="term" value="C:membrane"/>
    <property type="evidence" value="ECO:0007669"/>
    <property type="project" value="UniProtKB-SubCell"/>
</dbReference>
<keyword evidence="5 9" id="KW-0442">Lipid degradation</keyword>
<accession>A0A7S0KCK4</accession>
<dbReference type="InterPro" id="IPR014710">
    <property type="entry name" value="RmlC-like_jellyroll"/>
</dbReference>
<dbReference type="Pfam" id="PF01734">
    <property type="entry name" value="Patatin"/>
    <property type="match status" value="1"/>
</dbReference>
<comment type="function">
    <text evidence="10">Lipolytic acyl hydrolase (LAH).</text>
</comment>
<evidence type="ECO:0000256" key="4">
    <source>
        <dbReference type="ARBA" id="ARBA00022801"/>
    </source>
</evidence>
<dbReference type="Gene3D" id="3.40.1090.10">
    <property type="entry name" value="Cytosolic phospholipase A2 catalytic domain"/>
    <property type="match status" value="2"/>
</dbReference>
<keyword evidence="6" id="KW-1133">Transmembrane helix</keyword>
<evidence type="ECO:0000256" key="1">
    <source>
        <dbReference type="ARBA" id="ARBA00004370"/>
    </source>
</evidence>
<gene>
    <name evidence="13" type="ORF">OMED0929_LOCUS805</name>
</gene>
<evidence type="ECO:0000256" key="9">
    <source>
        <dbReference type="PROSITE-ProRule" id="PRU01161"/>
    </source>
</evidence>
<dbReference type="EC" id="3.1.1.-" evidence="10"/>
<evidence type="ECO:0000256" key="10">
    <source>
        <dbReference type="RuleBase" id="RU361262"/>
    </source>
</evidence>
<dbReference type="InterPro" id="IPR050301">
    <property type="entry name" value="NTE"/>
</dbReference>
<evidence type="ECO:0000256" key="2">
    <source>
        <dbReference type="ARBA" id="ARBA00006636"/>
    </source>
</evidence>
<dbReference type="GO" id="GO:0016042">
    <property type="term" value="P:lipid catabolic process"/>
    <property type="evidence" value="ECO:0007669"/>
    <property type="project" value="UniProtKB-UniRule"/>
</dbReference>
<comment type="similarity">
    <text evidence="2">Belongs to the NTE family.</text>
</comment>
<comment type="domain">
    <text evidence="10">The nitrogen atoms of the two glycine residues in the GGXR motif define the oxyanion hole, and stabilize the oxyanion that forms during the nucleophilic attack by the catalytic serine during substrate cleavage.</text>
</comment>
<feature type="short sequence motif" description="GXSXG" evidence="9">
    <location>
        <begin position="1016"/>
        <end position="1020"/>
    </location>
</feature>
<organism evidence="13">
    <name type="scientific">Ostreococcus mediterraneus</name>
    <dbReference type="NCBI Taxonomy" id="1486918"/>
    <lineage>
        <taxon>Eukaryota</taxon>
        <taxon>Viridiplantae</taxon>
        <taxon>Chlorophyta</taxon>
        <taxon>Mamiellophyceae</taxon>
        <taxon>Mamiellales</taxon>
        <taxon>Bathycoccaceae</taxon>
        <taxon>Ostreococcus</taxon>
    </lineage>
</organism>
<keyword evidence="7 9" id="KW-0443">Lipid metabolism</keyword>
<dbReference type="InterPro" id="IPR002641">
    <property type="entry name" value="PNPLA_dom"/>
</dbReference>
<keyword evidence="8" id="KW-0472">Membrane</keyword>
<dbReference type="PROSITE" id="PS51635">
    <property type="entry name" value="PNPLA"/>
    <property type="match status" value="1"/>
</dbReference>
<dbReference type="PANTHER" id="PTHR14226:SF29">
    <property type="entry name" value="NEUROPATHY TARGET ESTERASE SWS"/>
    <property type="match status" value="1"/>
</dbReference>
<feature type="short sequence motif" description="DGA/G" evidence="9">
    <location>
        <begin position="1143"/>
        <end position="1145"/>
    </location>
</feature>
<keyword evidence="3" id="KW-0812">Transmembrane</keyword>